<dbReference type="Pfam" id="PF13411">
    <property type="entry name" value="MerR_1"/>
    <property type="match status" value="1"/>
</dbReference>
<accession>A0A966M3I1</accession>
<evidence type="ECO:0000259" key="1">
    <source>
        <dbReference type="SMART" id="SM00422"/>
    </source>
</evidence>
<dbReference type="Gene3D" id="1.10.1660.10">
    <property type="match status" value="1"/>
</dbReference>
<dbReference type="AlphaFoldDB" id="A0A966M3I1"/>
<feature type="domain" description="HTH merR-type" evidence="1">
    <location>
        <begin position="11"/>
        <end position="88"/>
    </location>
</feature>
<evidence type="ECO:0000313" key="3">
    <source>
        <dbReference type="Proteomes" id="UP000747791"/>
    </source>
</evidence>
<sequence>MSEKSAEALKTIGEVAKELNLIELETGKAKTYILRFWEKEFPQLKPKLRAKGRRYYTPENVQLLKKIQYLLKDKGLIIKGAKKIIENNINDIEVDDFARKDISTNDLLNKKEKLIRIKKIISEIKNLS</sequence>
<reference evidence="2" key="1">
    <citation type="submission" date="2018-10" db="EMBL/GenBank/DDBJ databases">
        <title>Iterative Subtractive Binning of Freshwater Chronoseries Metagenomes Recovers Nearly Complete Genomes from over Four Hundred Novel Species.</title>
        <authorList>
            <person name="Rodriguez-R L.M."/>
            <person name="Tsementzi D."/>
            <person name="Luo C."/>
            <person name="Konstantinidis K.T."/>
        </authorList>
    </citation>
    <scope>NUCLEOTIDE SEQUENCE</scope>
    <source>
        <strain evidence="2">WB8_2A_004</strain>
    </source>
</reference>
<evidence type="ECO:0000313" key="2">
    <source>
        <dbReference type="EMBL" id="NCU53196.1"/>
    </source>
</evidence>
<comment type="caution">
    <text evidence="2">The sequence shown here is derived from an EMBL/GenBank/DDBJ whole genome shotgun (WGS) entry which is preliminary data.</text>
</comment>
<dbReference type="InterPro" id="IPR009061">
    <property type="entry name" value="DNA-bd_dom_put_sf"/>
</dbReference>
<dbReference type="EMBL" id="RGOB01000063">
    <property type="protein sequence ID" value="NCU53196.1"/>
    <property type="molecule type" value="Genomic_DNA"/>
</dbReference>
<gene>
    <name evidence="2" type="ORF">EBX74_02690</name>
</gene>
<dbReference type="CDD" id="cd04765">
    <property type="entry name" value="HTH_MlrA-like_sg2"/>
    <property type="match status" value="1"/>
</dbReference>
<dbReference type="InterPro" id="IPR000551">
    <property type="entry name" value="MerR-type_HTH_dom"/>
</dbReference>
<dbReference type="GO" id="GO:0006355">
    <property type="term" value="P:regulation of DNA-templated transcription"/>
    <property type="evidence" value="ECO:0007669"/>
    <property type="project" value="InterPro"/>
</dbReference>
<organism evidence="2 3">
    <name type="scientific">Candidatus Fonsibacter lacus</name>
    <dbReference type="NCBI Taxonomy" id="2576439"/>
    <lineage>
        <taxon>Bacteria</taxon>
        <taxon>Pseudomonadati</taxon>
        <taxon>Pseudomonadota</taxon>
        <taxon>Alphaproteobacteria</taxon>
        <taxon>Candidatus Pelagibacterales</taxon>
        <taxon>Candidatus Pelagibacterales incertae sedis</taxon>
        <taxon>Candidatus Fonsibacter</taxon>
    </lineage>
</organism>
<dbReference type="Proteomes" id="UP000747791">
    <property type="component" value="Unassembled WGS sequence"/>
</dbReference>
<dbReference type="GO" id="GO:0003677">
    <property type="term" value="F:DNA binding"/>
    <property type="evidence" value="ECO:0007669"/>
    <property type="project" value="InterPro"/>
</dbReference>
<name>A0A966M3I1_9PROT</name>
<protein>
    <submittedName>
        <fullName evidence="2">MerR family transcriptional regulator</fullName>
    </submittedName>
</protein>
<proteinExistence type="predicted"/>
<dbReference type="SMART" id="SM00422">
    <property type="entry name" value="HTH_MERR"/>
    <property type="match status" value="1"/>
</dbReference>
<dbReference type="SUPFAM" id="SSF46955">
    <property type="entry name" value="Putative DNA-binding domain"/>
    <property type="match status" value="1"/>
</dbReference>